<protein>
    <submittedName>
        <fullName evidence="1">Uncharacterized protein</fullName>
    </submittedName>
</protein>
<gene>
    <name evidence="1" type="ORF">VNO77_34457</name>
</gene>
<organism evidence="1 2">
    <name type="scientific">Canavalia gladiata</name>
    <name type="common">Sword bean</name>
    <name type="synonym">Dolichos gladiatus</name>
    <dbReference type="NCBI Taxonomy" id="3824"/>
    <lineage>
        <taxon>Eukaryota</taxon>
        <taxon>Viridiplantae</taxon>
        <taxon>Streptophyta</taxon>
        <taxon>Embryophyta</taxon>
        <taxon>Tracheophyta</taxon>
        <taxon>Spermatophyta</taxon>
        <taxon>Magnoliopsida</taxon>
        <taxon>eudicotyledons</taxon>
        <taxon>Gunneridae</taxon>
        <taxon>Pentapetalae</taxon>
        <taxon>rosids</taxon>
        <taxon>fabids</taxon>
        <taxon>Fabales</taxon>
        <taxon>Fabaceae</taxon>
        <taxon>Papilionoideae</taxon>
        <taxon>50 kb inversion clade</taxon>
        <taxon>NPAAA clade</taxon>
        <taxon>indigoferoid/millettioid clade</taxon>
        <taxon>Phaseoleae</taxon>
        <taxon>Canavalia</taxon>
    </lineage>
</organism>
<name>A0AAN9PX89_CANGL</name>
<comment type="caution">
    <text evidence="1">The sequence shown here is derived from an EMBL/GenBank/DDBJ whole genome shotgun (WGS) entry which is preliminary data.</text>
</comment>
<dbReference type="EMBL" id="JAYMYQ010000008">
    <property type="protein sequence ID" value="KAK7315875.1"/>
    <property type="molecule type" value="Genomic_DNA"/>
</dbReference>
<dbReference type="AlphaFoldDB" id="A0AAN9PX89"/>
<dbReference type="Proteomes" id="UP001367508">
    <property type="component" value="Unassembled WGS sequence"/>
</dbReference>
<keyword evidence="2" id="KW-1185">Reference proteome</keyword>
<evidence type="ECO:0000313" key="2">
    <source>
        <dbReference type="Proteomes" id="UP001367508"/>
    </source>
</evidence>
<reference evidence="1 2" key="1">
    <citation type="submission" date="2024-01" db="EMBL/GenBank/DDBJ databases">
        <title>The genomes of 5 underutilized Papilionoideae crops provide insights into root nodulation and disease resistanc.</title>
        <authorList>
            <person name="Jiang F."/>
        </authorList>
    </citation>
    <scope>NUCLEOTIDE SEQUENCE [LARGE SCALE GENOMIC DNA]</scope>
    <source>
        <strain evidence="1">LVBAO_FW01</strain>
        <tissue evidence="1">Leaves</tissue>
    </source>
</reference>
<sequence>MIRNTVATTVLQSTIKQAMQTIFVGSTYVHIPCSISMLWLVRSIACGLLPCFVGYDPNSHEFIRRM</sequence>
<accession>A0AAN9PX89</accession>
<proteinExistence type="predicted"/>
<evidence type="ECO:0000313" key="1">
    <source>
        <dbReference type="EMBL" id="KAK7315875.1"/>
    </source>
</evidence>